<gene>
    <name evidence="2" type="ORF">HOP12_06750</name>
</gene>
<feature type="chain" id="PRO_5032917380" evidence="1">
    <location>
        <begin position="24"/>
        <end position="97"/>
    </location>
</feature>
<evidence type="ECO:0000313" key="2">
    <source>
        <dbReference type="EMBL" id="NOT33852.1"/>
    </source>
</evidence>
<sequence length="97" mass="10129">MKRSLSVLLPLVVLTFAASIASAQVAPPTSSGGTLVIGAPQAGENAAAAPIANSRAFARQWASLVSRDSWVAQFRVATGLLPRRTSDLSRIQRSVGR</sequence>
<reference evidence="2 3" key="1">
    <citation type="submission" date="2020-04" db="EMBL/GenBank/DDBJ databases">
        <title>Metagenomic profiling of ammonia- and methane-oxidizing microorganisms in a Dutch drinking water treatment plant.</title>
        <authorList>
            <person name="Poghosyan L."/>
            <person name="Leucker S."/>
        </authorList>
    </citation>
    <scope>NUCLEOTIDE SEQUENCE [LARGE SCALE GENOMIC DNA]</scope>
    <source>
        <strain evidence="2">S-RSF-IL-03</strain>
    </source>
</reference>
<evidence type="ECO:0000313" key="3">
    <source>
        <dbReference type="Proteomes" id="UP000580839"/>
    </source>
</evidence>
<name>A0A849SEP9_UNCEI</name>
<feature type="signal peptide" evidence="1">
    <location>
        <begin position="1"/>
        <end position="23"/>
    </location>
</feature>
<dbReference type="EMBL" id="JABFRW010000075">
    <property type="protein sequence ID" value="NOT33852.1"/>
    <property type="molecule type" value="Genomic_DNA"/>
</dbReference>
<comment type="caution">
    <text evidence="2">The sequence shown here is derived from an EMBL/GenBank/DDBJ whole genome shotgun (WGS) entry which is preliminary data.</text>
</comment>
<dbReference type="Proteomes" id="UP000580839">
    <property type="component" value="Unassembled WGS sequence"/>
</dbReference>
<organism evidence="2 3">
    <name type="scientific">Eiseniibacteriota bacterium</name>
    <dbReference type="NCBI Taxonomy" id="2212470"/>
    <lineage>
        <taxon>Bacteria</taxon>
        <taxon>Candidatus Eiseniibacteriota</taxon>
    </lineage>
</organism>
<dbReference type="AlphaFoldDB" id="A0A849SEP9"/>
<proteinExistence type="predicted"/>
<protein>
    <submittedName>
        <fullName evidence="2">Uncharacterized protein</fullName>
    </submittedName>
</protein>
<evidence type="ECO:0000256" key="1">
    <source>
        <dbReference type="SAM" id="SignalP"/>
    </source>
</evidence>
<keyword evidence="1" id="KW-0732">Signal</keyword>
<accession>A0A849SEP9</accession>